<evidence type="ECO:0000256" key="4">
    <source>
        <dbReference type="ARBA" id="ARBA00022692"/>
    </source>
</evidence>
<accession>A0A841RJZ9</accession>
<dbReference type="Proteomes" id="UP000587760">
    <property type="component" value="Unassembled WGS sequence"/>
</dbReference>
<proteinExistence type="inferred from homology"/>
<feature type="domain" description="ABC3 transporter permease C-terminal" evidence="8">
    <location>
        <begin position="277"/>
        <end position="407"/>
    </location>
</feature>
<evidence type="ECO:0000256" key="2">
    <source>
        <dbReference type="ARBA" id="ARBA00005236"/>
    </source>
</evidence>
<keyword evidence="6 7" id="KW-0472">Membrane</keyword>
<organism evidence="10 11">
    <name type="scientific">Spirochaeta isovalerica</name>
    <dbReference type="NCBI Taxonomy" id="150"/>
    <lineage>
        <taxon>Bacteria</taxon>
        <taxon>Pseudomonadati</taxon>
        <taxon>Spirochaetota</taxon>
        <taxon>Spirochaetia</taxon>
        <taxon>Spirochaetales</taxon>
        <taxon>Spirochaetaceae</taxon>
        <taxon>Spirochaeta</taxon>
    </lineage>
</organism>
<evidence type="ECO:0000259" key="9">
    <source>
        <dbReference type="Pfam" id="PF12704"/>
    </source>
</evidence>
<dbReference type="InterPro" id="IPR003838">
    <property type="entry name" value="ABC3_permease_C"/>
</dbReference>
<protein>
    <submittedName>
        <fullName evidence="10">ABC-type lipoprotein release transport system permease subunit</fullName>
    </submittedName>
</protein>
<dbReference type="Pfam" id="PF12704">
    <property type="entry name" value="MacB_PCD"/>
    <property type="match status" value="1"/>
</dbReference>
<sequence>MKFLISLAFKNLTRYKRRTIITASAIAFGLMMYIFIDSMLMGAEYESVRNLKWYETASARILNEEYWANRFQKPLDLSIADPDKILNKLEAEKIAATKRISFGGDLILNKEDFGEEGNLPVSVFAIDTEKDFDVFEFGDTLVDGRFLEPGEDAVVMGSWMAEDIGAEVGYWITIVARGNGGFYEAMDLEIVGILNCPNPNVNRTLLMMPFETANDYLAMDGAATEINIKLPANADVDAEVVRIQNMLNGDGLTVMGWETMAKDFLALAEAKRGGTGMILFLIFIIAAVGISNTMLMAIFERTRELGMMRSLGMADSKIRIAFMIEAAGIGIVGSLIGLVLGMGADFFIVEKGIDFTSIMRDMDMGYRIQGVFRGEWNPGTMVKAFIAGIVISSLVAYFPTKRALKMDIPSCLRHQ</sequence>
<evidence type="ECO:0000313" key="10">
    <source>
        <dbReference type="EMBL" id="MBB6482612.1"/>
    </source>
</evidence>
<dbReference type="PANTHER" id="PTHR30489:SF0">
    <property type="entry name" value="LIPOPROTEIN-RELEASING SYSTEM TRANSMEMBRANE PROTEIN LOLE"/>
    <property type="match status" value="1"/>
</dbReference>
<reference evidence="10 11" key="1">
    <citation type="submission" date="2020-08" db="EMBL/GenBank/DDBJ databases">
        <title>Genomic Encyclopedia of Type Strains, Phase IV (KMG-IV): sequencing the most valuable type-strain genomes for metagenomic binning, comparative biology and taxonomic classification.</title>
        <authorList>
            <person name="Goeker M."/>
        </authorList>
    </citation>
    <scope>NUCLEOTIDE SEQUENCE [LARGE SCALE GENOMIC DNA]</scope>
    <source>
        <strain evidence="10 11">DSM 2461</strain>
    </source>
</reference>
<keyword evidence="5 7" id="KW-1133">Transmembrane helix</keyword>
<evidence type="ECO:0000259" key="8">
    <source>
        <dbReference type="Pfam" id="PF02687"/>
    </source>
</evidence>
<dbReference type="InterPro" id="IPR025857">
    <property type="entry name" value="MacB_PCD"/>
</dbReference>
<dbReference type="RefSeq" id="WP_184748848.1">
    <property type="nucleotide sequence ID" value="NZ_JACHGJ010000014.1"/>
</dbReference>
<dbReference type="InterPro" id="IPR051447">
    <property type="entry name" value="Lipoprotein-release_system"/>
</dbReference>
<dbReference type="Pfam" id="PF02687">
    <property type="entry name" value="FtsX"/>
    <property type="match status" value="1"/>
</dbReference>
<evidence type="ECO:0000256" key="7">
    <source>
        <dbReference type="SAM" id="Phobius"/>
    </source>
</evidence>
<keyword evidence="11" id="KW-1185">Reference proteome</keyword>
<feature type="transmembrane region" description="Helical" evidence="7">
    <location>
        <begin position="277"/>
        <end position="299"/>
    </location>
</feature>
<evidence type="ECO:0000256" key="1">
    <source>
        <dbReference type="ARBA" id="ARBA00004651"/>
    </source>
</evidence>
<evidence type="ECO:0000256" key="5">
    <source>
        <dbReference type="ARBA" id="ARBA00022989"/>
    </source>
</evidence>
<name>A0A841RJZ9_9SPIO</name>
<comment type="similarity">
    <text evidence="2">Belongs to the ABC-4 integral membrane protein family. LolC/E subfamily.</text>
</comment>
<keyword evidence="3" id="KW-1003">Cell membrane</keyword>
<dbReference type="GO" id="GO:0098797">
    <property type="term" value="C:plasma membrane protein complex"/>
    <property type="evidence" value="ECO:0007669"/>
    <property type="project" value="TreeGrafter"/>
</dbReference>
<comment type="subcellular location">
    <subcellularLocation>
        <location evidence="1">Cell membrane</location>
        <topology evidence="1">Multi-pass membrane protein</topology>
    </subcellularLocation>
</comment>
<feature type="transmembrane region" description="Helical" evidence="7">
    <location>
        <begin position="320"/>
        <end position="342"/>
    </location>
</feature>
<keyword evidence="4 7" id="KW-0812">Transmembrane</keyword>
<dbReference type="PANTHER" id="PTHR30489">
    <property type="entry name" value="LIPOPROTEIN-RELEASING SYSTEM TRANSMEMBRANE PROTEIN LOLE"/>
    <property type="match status" value="1"/>
</dbReference>
<dbReference type="GO" id="GO:0044874">
    <property type="term" value="P:lipoprotein localization to outer membrane"/>
    <property type="evidence" value="ECO:0007669"/>
    <property type="project" value="TreeGrafter"/>
</dbReference>
<evidence type="ECO:0000256" key="3">
    <source>
        <dbReference type="ARBA" id="ARBA00022475"/>
    </source>
</evidence>
<dbReference type="EMBL" id="JACHGJ010000014">
    <property type="protein sequence ID" value="MBB6482612.1"/>
    <property type="molecule type" value="Genomic_DNA"/>
</dbReference>
<evidence type="ECO:0000313" key="11">
    <source>
        <dbReference type="Proteomes" id="UP000587760"/>
    </source>
</evidence>
<keyword evidence="10" id="KW-0449">Lipoprotein</keyword>
<dbReference type="AlphaFoldDB" id="A0A841RJZ9"/>
<feature type="transmembrane region" description="Helical" evidence="7">
    <location>
        <begin position="20"/>
        <end position="41"/>
    </location>
</feature>
<feature type="transmembrane region" description="Helical" evidence="7">
    <location>
        <begin position="380"/>
        <end position="398"/>
    </location>
</feature>
<feature type="domain" description="MacB-like periplasmic core" evidence="9">
    <location>
        <begin position="19"/>
        <end position="239"/>
    </location>
</feature>
<comment type="caution">
    <text evidence="10">The sequence shown here is derived from an EMBL/GenBank/DDBJ whole genome shotgun (WGS) entry which is preliminary data.</text>
</comment>
<gene>
    <name evidence="10" type="ORF">HNR50_004313</name>
</gene>
<evidence type="ECO:0000256" key="6">
    <source>
        <dbReference type="ARBA" id="ARBA00023136"/>
    </source>
</evidence>